<dbReference type="GO" id="GO:0010992">
    <property type="term" value="P:ubiquitin recycling"/>
    <property type="evidence" value="ECO:0007669"/>
    <property type="project" value="TreeGrafter"/>
</dbReference>
<feature type="domain" description="PFU" evidence="9">
    <location>
        <begin position="370"/>
        <end position="467"/>
    </location>
</feature>
<dbReference type="GO" id="GO:0043130">
    <property type="term" value="F:ubiquitin binding"/>
    <property type="evidence" value="ECO:0007669"/>
    <property type="project" value="TreeGrafter"/>
</dbReference>
<keyword evidence="5 8" id="KW-0853">WD repeat</keyword>
<evidence type="ECO:0000313" key="11">
    <source>
        <dbReference type="EMBL" id="RZC40157.1"/>
    </source>
</evidence>
<dbReference type="AlphaFoldDB" id="A0A482W610"/>
<comment type="subcellular location">
    <subcellularLocation>
        <location evidence="2">Cytoplasm</location>
    </subcellularLocation>
    <subcellularLocation>
        <location evidence="1">Nucleus</location>
    </subcellularLocation>
</comment>
<keyword evidence="4" id="KW-0963">Cytoplasm</keyword>
<sequence>MANKKFKLSSSLFGHSLDVRSVVVANNNSIISGSRDKTAKLWIPNKINSAYAPITTYHDQKNFVIAVLYLDPTQEYPDGLIVTGGNDNTIYIYKPSEPFATLTLKEHSNAVSCLSKTSTPNSFLSGSWDCSAKLWALNKSQSSVVTFSGHSAAIWAVIQLQDSRILTASADKIIGVWNSEGVKLSSLIGHTDCVRGLLDLPELCQFVSVANDATIKVWSYTGENVDTYYGHNNYVYSIARCKAAGENSFVTSDEDRTVRFWHNGVNVESFQLPAQSVWSVACLSNGDVVTGSSDGVIRIFTRDESRYADQAALNKFNEEVEALTKQSSQEIGGYKISDLPGKEALYDPGRKAGQMKMIREGAGVVAYTWVEDGDKSHWEKVGDVLGSTDKNNQDKTMYEGKAYDFVFSVDVEDGKPPLKLPYNRGQDPYQAANNFLAKNVLPTSYLEQVVDFILKNTQEQYVPTANEYMDPFTGGSRYTPSSGANNQGFAGANFDPFTGSSSSITLSHGIKYFPINVYRTFEMGDPNVILGKLKEFNEKSGDSKNSVVSEGYLDEVVKLCNGPPDDPNAFDVLFKLLDWPDEIVFPVVDVVRMAVRHKKNNEIISSANNGILIQKLMGFVNENCKVVNNIIVALRTLCNLFIHEYGEDLVFEHRFDVVENVTALGSLNKNAQIALATILLNLSVASLKKKDELGISVLADVIPDILSKLSDPESQFRGYVALGTLLTSPNSQQIAEVKAKVKTNSGFVSALQSHLLSGQSDLENKRQNCAQQVQDILSISF</sequence>
<evidence type="ECO:0000313" key="12">
    <source>
        <dbReference type="Proteomes" id="UP000292052"/>
    </source>
</evidence>
<dbReference type="GO" id="GO:0005737">
    <property type="term" value="C:cytoplasm"/>
    <property type="evidence" value="ECO:0007669"/>
    <property type="project" value="UniProtKB-SubCell"/>
</dbReference>
<dbReference type="InterPro" id="IPR016024">
    <property type="entry name" value="ARM-type_fold"/>
</dbReference>
<keyword evidence="7" id="KW-0539">Nucleus</keyword>
<dbReference type="STRING" id="1661398.A0A482W610"/>
<dbReference type="GO" id="GO:0005634">
    <property type="term" value="C:nucleus"/>
    <property type="evidence" value="ECO:0007669"/>
    <property type="project" value="UniProtKB-SubCell"/>
</dbReference>
<evidence type="ECO:0000256" key="2">
    <source>
        <dbReference type="ARBA" id="ARBA00004496"/>
    </source>
</evidence>
<gene>
    <name evidence="11" type="ORF">BDFB_003814</name>
</gene>
<evidence type="ECO:0000256" key="5">
    <source>
        <dbReference type="ARBA" id="ARBA00022574"/>
    </source>
</evidence>
<dbReference type="EMBL" id="QDEB01028478">
    <property type="protein sequence ID" value="RZC40157.1"/>
    <property type="molecule type" value="Genomic_DNA"/>
</dbReference>
<dbReference type="SMART" id="SM00320">
    <property type="entry name" value="WD40"/>
    <property type="match status" value="7"/>
</dbReference>
<dbReference type="PROSITE" id="PS50082">
    <property type="entry name" value="WD_REPEATS_2"/>
    <property type="match status" value="4"/>
</dbReference>
<feature type="repeat" description="WD" evidence="8">
    <location>
        <begin position="104"/>
        <end position="145"/>
    </location>
</feature>
<dbReference type="FunFam" id="2.130.10.10:FF:000175">
    <property type="entry name" value="Phospholipase A-2-activating protein"/>
    <property type="match status" value="1"/>
</dbReference>
<dbReference type="InterPro" id="IPR013535">
    <property type="entry name" value="PUL_dom"/>
</dbReference>
<evidence type="ECO:0000259" key="9">
    <source>
        <dbReference type="PROSITE" id="PS51394"/>
    </source>
</evidence>
<evidence type="ECO:0000256" key="7">
    <source>
        <dbReference type="ARBA" id="ARBA00023242"/>
    </source>
</evidence>
<feature type="repeat" description="WD" evidence="8">
    <location>
        <begin position="228"/>
        <end position="261"/>
    </location>
</feature>
<dbReference type="Gene3D" id="3.10.20.870">
    <property type="entry name" value="PFU (PLAA family ubiquitin binding), C-terminal domain"/>
    <property type="match status" value="1"/>
</dbReference>
<dbReference type="InterPro" id="IPR011989">
    <property type="entry name" value="ARM-like"/>
</dbReference>
<reference evidence="11 12" key="1">
    <citation type="submission" date="2017-03" db="EMBL/GenBank/DDBJ databases">
        <title>Genome of the blue death feigning beetle - Asbolus verrucosus.</title>
        <authorList>
            <person name="Rider S.D."/>
        </authorList>
    </citation>
    <scope>NUCLEOTIDE SEQUENCE [LARGE SCALE GENOMIC DNA]</scope>
    <source>
        <strain evidence="11">Butters</strain>
        <tissue evidence="11">Head and leg muscle</tissue>
    </source>
</reference>
<protein>
    <submittedName>
        <fullName evidence="11">Phospholipase A-2-activating protein</fullName>
    </submittedName>
</protein>
<evidence type="ECO:0000256" key="8">
    <source>
        <dbReference type="PROSITE-ProRule" id="PRU00221"/>
    </source>
</evidence>
<feature type="domain" description="PUL" evidence="10">
    <location>
        <begin position="511"/>
        <end position="776"/>
    </location>
</feature>
<name>A0A482W610_ASBVE</name>
<evidence type="ECO:0000256" key="1">
    <source>
        <dbReference type="ARBA" id="ARBA00004123"/>
    </source>
</evidence>
<feature type="repeat" description="WD" evidence="8">
    <location>
        <begin position="12"/>
        <end position="42"/>
    </location>
</feature>
<evidence type="ECO:0000256" key="6">
    <source>
        <dbReference type="ARBA" id="ARBA00022737"/>
    </source>
</evidence>
<organism evidence="11 12">
    <name type="scientific">Asbolus verrucosus</name>
    <name type="common">Desert ironclad beetle</name>
    <dbReference type="NCBI Taxonomy" id="1661398"/>
    <lineage>
        <taxon>Eukaryota</taxon>
        <taxon>Metazoa</taxon>
        <taxon>Ecdysozoa</taxon>
        <taxon>Arthropoda</taxon>
        <taxon>Hexapoda</taxon>
        <taxon>Insecta</taxon>
        <taxon>Pterygota</taxon>
        <taxon>Neoptera</taxon>
        <taxon>Endopterygota</taxon>
        <taxon>Coleoptera</taxon>
        <taxon>Polyphaga</taxon>
        <taxon>Cucujiformia</taxon>
        <taxon>Tenebrionidae</taxon>
        <taxon>Pimeliinae</taxon>
        <taxon>Asbolus</taxon>
    </lineage>
</organism>
<dbReference type="SUPFAM" id="SSF48371">
    <property type="entry name" value="ARM repeat"/>
    <property type="match status" value="1"/>
</dbReference>
<dbReference type="InterPro" id="IPR015943">
    <property type="entry name" value="WD40/YVTN_repeat-like_dom_sf"/>
</dbReference>
<dbReference type="SUPFAM" id="SSF50978">
    <property type="entry name" value="WD40 repeat-like"/>
    <property type="match status" value="1"/>
</dbReference>
<dbReference type="InterPro" id="IPR001680">
    <property type="entry name" value="WD40_rpt"/>
</dbReference>
<dbReference type="PROSITE" id="PS51394">
    <property type="entry name" value="PFU"/>
    <property type="match status" value="1"/>
</dbReference>
<dbReference type="InterPro" id="IPR036322">
    <property type="entry name" value="WD40_repeat_dom_sf"/>
</dbReference>
<dbReference type="PANTHER" id="PTHR19849">
    <property type="entry name" value="PHOSPHOLIPASE A-2-ACTIVATING PROTEIN"/>
    <property type="match status" value="1"/>
</dbReference>
<dbReference type="Gene3D" id="2.130.10.10">
    <property type="entry name" value="YVTN repeat-like/Quinoprotein amine dehydrogenase"/>
    <property type="match status" value="1"/>
</dbReference>
<comment type="caution">
    <text evidence="11">The sequence shown here is derived from an EMBL/GenBank/DDBJ whole genome shotgun (WGS) entry which is preliminary data.</text>
</comment>
<feature type="repeat" description="WD" evidence="8">
    <location>
        <begin position="187"/>
        <end position="219"/>
    </location>
</feature>
<dbReference type="Gene3D" id="1.25.10.10">
    <property type="entry name" value="Leucine-rich Repeat Variant"/>
    <property type="match status" value="1"/>
</dbReference>
<dbReference type="InterPro" id="IPR015155">
    <property type="entry name" value="PFU"/>
</dbReference>
<dbReference type="CDD" id="cd00200">
    <property type="entry name" value="WD40"/>
    <property type="match status" value="1"/>
</dbReference>
<keyword evidence="12" id="KW-1185">Reference proteome</keyword>
<accession>A0A482W610</accession>
<dbReference type="InterPro" id="IPR038122">
    <property type="entry name" value="PFU_sf"/>
</dbReference>
<dbReference type="Pfam" id="PF00400">
    <property type="entry name" value="WD40"/>
    <property type="match status" value="6"/>
</dbReference>
<dbReference type="OrthoDB" id="10265988at2759"/>
<evidence type="ECO:0000259" key="10">
    <source>
        <dbReference type="PROSITE" id="PS51396"/>
    </source>
</evidence>
<dbReference type="PANTHER" id="PTHR19849:SF0">
    <property type="entry name" value="PHOSPHOLIPASE A-2-ACTIVATING PROTEIN"/>
    <property type="match status" value="1"/>
</dbReference>
<keyword evidence="6" id="KW-0677">Repeat</keyword>
<dbReference type="Pfam" id="PF08324">
    <property type="entry name" value="PUL"/>
    <property type="match status" value="1"/>
</dbReference>
<dbReference type="Proteomes" id="UP000292052">
    <property type="component" value="Unassembled WGS sequence"/>
</dbReference>
<comment type="similarity">
    <text evidence="3">Belongs to the WD repeat PLAP family.</text>
</comment>
<evidence type="ECO:0000256" key="4">
    <source>
        <dbReference type="ARBA" id="ARBA00022490"/>
    </source>
</evidence>
<evidence type="ECO:0000256" key="3">
    <source>
        <dbReference type="ARBA" id="ARBA00008495"/>
    </source>
</evidence>
<dbReference type="PROSITE" id="PS51396">
    <property type="entry name" value="PUL"/>
    <property type="match status" value="1"/>
</dbReference>
<proteinExistence type="inferred from homology"/>
<dbReference type="GO" id="GO:0043161">
    <property type="term" value="P:proteasome-mediated ubiquitin-dependent protein catabolic process"/>
    <property type="evidence" value="ECO:0007669"/>
    <property type="project" value="TreeGrafter"/>
</dbReference>
<dbReference type="Pfam" id="PF09070">
    <property type="entry name" value="PFU"/>
    <property type="match status" value="1"/>
</dbReference>